<dbReference type="RefSeq" id="WP_053183821.1">
    <property type="nucleotide sequence ID" value="NZ_LGIA01000156.1"/>
</dbReference>
<comment type="caution">
    <text evidence="3">The sequence shown here is derived from an EMBL/GenBank/DDBJ whole genome shotgun (WGS) entry which is preliminary data.</text>
</comment>
<dbReference type="InterPro" id="IPR045582">
    <property type="entry name" value="Trehalase-like_N"/>
</dbReference>
<dbReference type="PANTHER" id="PTHR31616">
    <property type="entry name" value="TREHALASE"/>
    <property type="match status" value="1"/>
</dbReference>
<dbReference type="Gene3D" id="1.50.10.10">
    <property type="match status" value="1"/>
</dbReference>
<proteinExistence type="predicted"/>
<reference evidence="4" key="1">
    <citation type="submission" date="2015-07" db="EMBL/GenBank/DDBJ databases">
        <title>Genome sequencing of Sunxiuqinia dokdonensis strain SK.</title>
        <authorList>
            <person name="Ahn S."/>
            <person name="Kim B.-C."/>
        </authorList>
    </citation>
    <scope>NUCLEOTIDE SEQUENCE [LARGE SCALE GENOMIC DNA]</scope>
    <source>
        <strain evidence="4">SK</strain>
    </source>
</reference>
<accession>A0A0L8V8B2</accession>
<keyword evidence="4" id="KW-1185">Reference proteome</keyword>
<dbReference type="InterPro" id="IPR012341">
    <property type="entry name" value="6hp_glycosidase-like_sf"/>
</dbReference>
<keyword evidence="3" id="KW-0378">Hydrolase</keyword>
<dbReference type="Proteomes" id="UP000036958">
    <property type="component" value="Unassembled WGS sequence"/>
</dbReference>
<dbReference type="AlphaFoldDB" id="A0A0L8V8B2"/>
<evidence type="ECO:0000313" key="4">
    <source>
        <dbReference type="Proteomes" id="UP000036958"/>
    </source>
</evidence>
<feature type="domain" description="Trehalase-like N-terminal" evidence="2">
    <location>
        <begin position="8"/>
        <end position="133"/>
    </location>
</feature>
<gene>
    <name evidence="3" type="ORF">NC99_25140</name>
</gene>
<dbReference type="InterPro" id="IPR008928">
    <property type="entry name" value="6-hairpin_glycosidase_sf"/>
</dbReference>
<dbReference type="Pfam" id="PF00723">
    <property type="entry name" value="Glyco_hydro_15"/>
    <property type="match status" value="1"/>
</dbReference>
<dbReference type="GO" id="GO:0004553">
    <property type="term" value="F:hydrolase activity, hydrolyzing O-glycosyl compounds"/>
    <property type="evidence" value="ECO:0007669"/>
    <property type="project" value="UniProtKB-ARBA"/>
</dbReference>
<dbReference type="Pfam" id="PF19291">
    <property type="entry name" value="TREH_N"/>
    <property type="match status" value="1"/>
</dbReference>
<evidence type="ECO:0000259" key="2">
    <source>
        <dbReference type="Pfam" id="PF19291"/>
    </source>
</evidence>
<dbReference type="PATRIC" id="fig|1409788.3.peg.2593"/>
<name>A0A0L8V8B2_9BACT</name>
<dbReference type="InterPro" id="IPR011613">
    <property type="entry name" value="GH15-like"/>
</dbReference>
<dbReference type="EMBL" id="LGIA01000156">
    <property type="protein sequence ID" value="KOH44676.1"/>
    <property type="molecule type" value="Genomic_DNA"/>
</dbReference>
<evidence type="ECO:0000313" key="3">
    <source>
        <dbReference type="EMBL" id="KOH44676.1"/>
    </source>
</evidence>
<evidence type="ECO:0000259" key="1">
    <source>
        <dbReference type="Pfam" id="PF00723"/>
    </source>
</evidence>
<dbReference type="PANTHER" id="PTHR31616:SF0">
    <property type="entry name" value="GLUCAN 1,4-ALPHA-GLUCOSIDASE"/>
    <property type="match status" value="1"/>
</dbReference>
<dbReference type="OrthoDB" id="3902805at2"/>
<dbReference type="STRING" id="1409788.NC99_25140"/>
<protein>
    <submittedName>
        <fullName evidence="3">Glycoside hydrolase</fullName>
    </submittedName>
</protein>
<feature type="domain" description="GH15-like" evidence="1">
    <location>
        <begin position="228"/>
        <end position="592"/>
    </location>
</feature>
<organism evidence="3 4">
    <name type="scientific">Sunxiuqinia dokdonensis</name>
    <dbReference type="NCBI Taxonomy" id="1409788"/>
    <lineage>
        <taxon>Bacteria</taxon>
        <taxon>Pseudomonadati</taxon>
        <taxon>Bacteroidota</taxon>
        <taxon>Bacteroidia</taxon>
        <taxon>Marinilabiliales</taxon>
        <taxon>Prolixibacteraceae</taxon>
        <taxon>Sunxiuqinia</taxon>
    </lineage>
</organism>
<sequence length="617" mass="71673">MKNLNYGIIGNCKSAALVSETGSIDWLCLPKFDSSSVFASLMDEEKGGSFKIIPKRLKKITQSYIPRTNILKTHFQCEDGAFEVQDFMPRYLNPDNGGYYIPPDVIRYFKWIDGQPELTISYNPKLEYAKHDTRSFLEQGCYTQNEQGCYLKSNTRNGAYDSLYLYSSFDYQDILESSPIILTKDEFCLLSYNQKLLPQDTRRAKLKLERTKVYWLNWAERTTSYKFYNEEIVRSALTLKMLSYDKSGAILAAVTTSLPETIGEERNWDYRFCWIRDASMVVKIMTSLGHYKLAKRYLSFIIDILPDKDEKMQIMYGINGEKKLSEMELSHLSGYEGSVPVRVGNAAYKQKQNDIYGILLDVIYQQLEIYDISLEYSEELWTIVRNIIKVVGNNWKKPDRGIWEIRSENKHFTFSKVLCWTAVDRAVKIATLLQRSMYVDKWAKLRDKIHTDIHKHAWSEKRQAFTQAYGSEDLDASVLLMESYGFIHATDHKYVSTVLAIQEDLEQDGLMFRYRNQDDFGKPKSAFTICSFWLTNALFKIGRKEEALRKFHMLLSYSNHLGLFSEDLDFETKRMLGNFPQAYSHLALIETAINVSESQLSEEGVLIDIIHEKKGLH</sequence>
<dbReference type="GO" id="GO:0005975">
    <property type="term" value="P:carbohydrate metabolic process"/>
    <property type="evidence" value="ECO:0007669"/>
    <property type="project" value="InterPro"/>
</dbReference>
<dbReference type="SUPFAM" id="SSF48208">
    <property type="entry name" value="Six-hairpin glycosidases"/>
    <property type="match status" value="1"/>
</dbReference>